<dbReference type="FunCoup" id="H0XDK1">
    <property type="interactions" value="278"/>
</dbReference>
<dbReference type="CDD" id="cd05753">
    <property type="entry name" value="Ig2_FcgammaR_like"/>
    <property type="match status" value="1"/>
</dbReference>
<dbReference type="InterPro" id="IPR003598">
    <property type="entry name" value="Ig_sub2"/>
</dbReference>
<dbReference type="InParanoid" id="H0XDK1"/>
<keyword evidence="3" id="KW-0393">Immunoglobulin domain</keyword>
<keyword evidence="1 4" id="KW-0732">Signal</keyword>
<accession>H0XDK1</accession>
<keyword evidence="7" id="KW-1185">Reference proteome</keyword>
<evidence type="ECO:0000256" key="1">
    <source>
        <dbReference type="ARBA" id="ARBA00022729"/>
    </source>
</evidence>
<dbReference type="InterPro" id="IPR003599">
    <property type="entry name" value="Ig_sub"/>
</dbReference>
<dbReference type="Proteomes" id="UP000005225">
    <property type="component" value="Unassembled WGS sequence"/>
</dbReference>
<dbReference type="Pfam" id="PF13895">
    <property type="entry name" value="Ig_2"/>
    <property type="match status" value="2"/>
</dbReference>
<dbReference type="PANTHER" id="PTHR11481">
    <property type="entry name" value="IMMUNOGLOBULIN FC RECEPTOR"/>
    <property type="match status" value="1"/>
</dbReference>
<dbReference type="InterPro" id="IPR036179">
    <property type="entry name" value="Ig-like_dom_sf"/>
</dbReference>
<reference evidence="6" key="2">
    <citation type="submission" date="2025-08" db="UniProtKB">
        <authorList>
            <consortium name="Ensembl"/>
        </authorList>
    </citation>
    <scope>IDENTIFICATION</scope>
</reference>
<dbReference type="PROSITE" id="PS50835">
    <property type="entry name" value="IG_LIKE"/>
    <property type="match status" value="1"/>
</dbReference>
<feature type="chain" id="PRO_5003544808" evidence="4">
    <location>
        <begin position="23"/>
        <end position="259"/>
    </location>
</feature>
<dbReference type="PANTHER" id="PTHR11481:SF12">
    <property type="entry name" value="HIGH AFFINITY IMMUNOGLOBULIN EPSILON RECEPTOR SUBUNIT ALPHA"/>
    <property type="match status" value="1"/>
</dbReference>
<feature type="domain" description="Ig-like" evidence="5">
    <location>
        <begin position="44"/>
        <end position="111"/>
    </location>
</feature>
<evidence type="ECO:0000256" key="3">
    <source>
        <dbReference type="ARBA" id="ARBA00023319"/>
    </source>
</evidence>
<name>H0XDK1_OTOGA</name>
<dbReference type="GO" id="GO:0019768">
    <property type="term" value="F:high-affinity IgE receptor activity"/>
    <property type="evidence" value="ECO:0007669"/>
    <property type="project" value="Ensembl"/>
</dbReference>
<dbReference type="GeneTree" id="ENSGT01050000244808"/>
<reference evidence="6" key="3">
    <citation type="submission" date="2025-09" db="UniProtKB">
        <authorList>
            <consortium name="Ensembl"/>
        </authorList>
    </citation>
    <scope>IDENTIFICATION</scope>
</reference>
<evidence type="ECO:0000313" key="6">
    <source>
        <dbReference type="Ensembl" id="ENSOGAP00000013949.2"/>
    </source>
</evidence>
<reference evidence="7" key="1">
    <citation type="submission" date="2011-03" db="EMBL/GenBank/DDBJ databases">
        <title>Version 3 of the genome sequence of Otolemur garnettii (Bushbaby).</title>
        <authorList>
            <consortium name="The Broad Institute Genome Sequencing Platform"/>
            <person name="Di Palma F."/>
            <person name="Johnson J."/>
            <person name="Lander E.S."/>
            <person name="Lindblad-Toh K."/>
            <person name="Jaffe D.B."/>
            <person name="Gnerre S."/>
            <person name="MacCallum I."/>
            <person name="Przybylski D."/>
            <person name="Ribeiro F.J."/>
            <person name="Burton J.N."/>
            <person name="Walker B.J."/>
            <person name="Sharpe T."/>
            <person name="Hall G."/>
        </authorList>
    </citation>
    <scope>NUCLEOTIDE SEQUENCE [LARGE SCALE GENOMIC DNA]</scope>
</reference>
<gene>
    <name evidence="6" type="primary">FCER1A</name>
</gene>
<dbReference type="OMA" id="LIRCHSW"/>
<dbReference type="GO" id="GO:0009897">
    <property type="term" value="C:external side of plasma membrane"/>
    <property type="evidence" value="ECO:0007669"/>
    <property type="project" value="TreeGrafter"/>
</dbReference>
<evidence type="ECO:0000256" key="2">
    <source>
        <dbReference type="ARBA" id="ARBA00023157"/>
    </source>
</evidence>
<dbReference type="SMART" id="SM00408">
    <property type="entry name" value="IGc2"/>
    <property type="match status" value="2"/>
</dbReference>
<dbReference type="FunFam" id="2.60.40.10:FF:000217">
    <property type="entry name" value="High affinity immunoglobulin gamma Fc receptor I"/>
    <property type="match status" value="1"/>
</dbReference>
<organism evidence="6 7">
    <name type="scientific">Otolemur garnettii</name>
    <name type="common">Small-eared galago</name>
    <name type="synonym">Garnett's greater bushbaby</name>
    <dbReference type="NCBI Taxonomy" id="30611"/>
    <lineage>
        <taxon>Eukaryota</taxon>
        <taxon>Metazoa</taxon>
        <taxon>Chordata</taxon>
        <taxon>Craniata</taxon>
        <taxon>Vertebrata</taxon>
        <taxon>Euteleostomi</taxon>
        <taxon>Mammalia</taxon>
        <taxon>Eutheria</taxon>
        <taxon>Euarchontoglires</taxon>
        <taxon>Primates</taxon>
        <taxon>Strepsirrhini</taxon>
        <taxon>Lorisiformes</taxon>
        <taxon>Galagidae</taxon>
        <taxon>Otolemur</taxon>
    </lineage>
</organism>
<dbReference type="InterPro" id="IPR050488">
    <property type="entry name" value="Ig_Fc_receptor"/>
</dbReference>
<evidence type="ECO:0000259" key="5">
    <source>
        <dbReference type="PROSITE" id="PS50835"/>
    </source>
</evidence>
<evidence type="ECO:0000256" key="4">
    <source>
        <dbReference type="SAM" id="SignalP"/>
    </source>
</evidence>
<sequence>MSSHTGAPALLWTALLLVPLDGMFTEAIRQSILSLNPQWNRIFKGENVTLLCNRDNFFEVNSTKWTHNGTILLETTSSLSIVNASFHDSGEYKCQYQNFKESKPAHLEVFSDWLLLQASAEVVTEGRPLLLRCHGWKDRNVYKVIYYKNGKALKYWYENHNISISSTTIKDSGTYHCEGRVQRLNYISEPLNITVIKAPLSKYFGLQFCTPLLVMALFAADTWLFLSTQQQFTLLLKTKETRKGNKLLKLNPKPDPQKN</sequence>
<keyword evidence="2" id="KW-1015">Disulfide bond</keyword>
<dbReference type="HOGENOM" id="CLU_023383_1_0_1"/>
<feature type="signal peptide" evidence="4">
    <location>
        <begin position="1"/>
        <end position="22"/>
    </location>
</feature>
<proteinExistence type="predicted"/>
<dbReference type="SUPFAM" id="SSF48726">
    <property type="entry name" value="Immunoglobulin"/>
    <property type="match status" value="2"/>
</dbReference>
<dbReference type="Ensembl" id="ENSOGAT00000015578.2">
    <property type="protein sequence ID" value="ENSOGAP00000013949.2"/>
    <property type="gene ID" value="ENSOGAG00000015574.2"/>
</dbReference>
<dbReference type="GO" id="GO:0043303">
    <property type="term" value="P:mast cell degranulation"/>
    <property type="evidence" value="ECO:0007669"/>
    <property type="project" value="Ensembl"/>
</dbReference>
<dbReference type="STRING" id="30611.ENSOGAP00000013949"/>
<dbReference type="InterPro" id="IPR013783">
    <property type="entry name" value="Ig-like_fold"/>
</dbReference>
<dbReference type="eggNOG" id="ENOG502RTXR">
    <property type="taxonomic scope" value="Eukaryota"/>
</dbReference>
<dbReference type="AlphaFoldDB" id="H0XDK1"/>
<dbReference type="GO" id="GO:0043308">
    <property type="term" value="P:eosinophil degranulation"/>
    <property type="evidence" value="ECO:0007669"/>
    <property type="project" value="Ensembl"/>
</dbReference>
<dbReference type="GO" id="GO:0019863">
    <property type="term" value="F:IgE binding"/>
    <property type="evidence" value="ECO:0007669"/>
    <property type="project" value="Ensembl"/>
</dbReference>
<dbReference type="SMART" id="SM00409">
    <property type="entry name" value="IG"/>
    <property type="match status" value="2"/>
</dbReference>
<protein>
    <submittedName>
        <fullName evidence="6">Fc epsilon receptor Ia</fullName>
    </submittedName>
</protein>
<dbReference type="EMBL" id="AAQR03118769">
    <property type="status" value="NOT_ANNOTATED_CDS"/>
    <property type="molecule type" value="Genomic_DNA"/>
</dbReference>
<dbReference type="GO" id="GO:0016068">
    <property type="term" value="P:type I hypersensitivity"/>
    <property type="evidence" value="ECO:0007669"/>
    <property type="project" value="Ensembl"/>
</dbReference>
<evidence type="ECO:0000313" key="7">
    <source>
        <dbReference type="Proteomes" id="UP000005225"/>
    </source>
</evidence>
<dbReference type="InterPro" id="IPR007110">
    <property type="entry name" value="Ig-like_dom"/>
</dbReference>
<dbReference type="Gene3D" id="2.60.40.10">
    <property type="entry name" value="Immunoglobulins"/>
    <property type="match status" value="2"/>
</dbReference>
<dbReference type="GO" id="GO:0042092">
    <property type="term" value="P:type 2 immune response"/>
    <property type="evidence" value="ECO:0007669"/>
    <property type="project" value="Ensembl"/>
</dbReference>